<proteinExistence type="predicted"/>
<sequence length="109" mass="12196">MTADDLSFRHTSAHSLTSLVHSLCIPQTPGRYNLVHPSLLLLFHLHALLLLQDHPCPCPCPCPCAPLQHNPCICLCHHLCLPHNHCLHHPVMDRRITSSFSFYGNEGHG</sequence>
<protein>
    <submittedName>
        <fullName evidence="1">Uncharacterized protein</fullName>
    </submittedName>
</protein>
<evidence type="ECO:0000313" key="2">
    <source>
        <dbReference type="Proteomes" id="UP001497522"/>
    </source>
</evidence>
<keyword evidence="2" id="KW-1185">Reference proteome</keyword>
<evidence type="ECO:0000313" key="1">
    <source>
        <dbReference type="EMBL" id="CAK9867773.1"/>
    </source>
</evidence>
<dbReference type="Proteomes" id="UP001497522">
    <property type="component" value="Chromosome 17"/>
</dbReference>
<accession>A0ABP1AYU7</accession>
<organism evidence="1 2">
    <name type="scientific">Sphagnum jensenii</name>
    <dbReference type="NCBI Taxonomy" id="128206"/>
    <lineage>
        <taxon>Eukaryota</taxon>
        <taxon>Viridiplantae</taxon>
        <taxon>Streptophyta</taxon>
        <taxon>Embryophyta</taxon>
        <taxon>Bryophyta</taxon>
        <taxon>Sphagnophytina</taxon>
        <taxon>Sphagnopsida</taxon>
        <taxon>Sphagnales</taxon>
        <taxon>Sphagnaceae</taxon>
        <taxon>Sphagnum</taxon>
    </lineage>
</organism>
<reference evidence="1" key="1">
    <citation type="submission" date="2024-03" db="EMBL/GenBank/DDBJ databases">
        <authorList>
            <consortium name="ELIXIR-Norway"/>
            <consortium name="Elixir Norway"/>
        </authorList>
    </citation>
    <scope>NUCLEOTIDE SEQUENCE</scope>
</reference>
<dbReference type="EMBL" id="OZ023718">
    <property type="protein sequence ID" value="CAK9867773.1"/>
    <property type="molecule type" value="Genomic_DNA"/>
</dbReference>
<gene>
    <name evidence="1" type="ORF">CSSPJE1EN2_LOCUS10768</name>
</gene>
<name>A0ABP1AYU7_9BRYO</name>